<sequence>MTNHKASVFIFLQENKNYKTKGKKDMDKNYELELYKLIMNPDEDDSDILYVDEFGWTNDDEFIVWIDIAWFYEFIKQLREIFDVTIFDEGGFEATIGDNYVCIDLKDVLSGYGIDFEKVFPKSKFKH</sequence>
<gene>
    <name evidence="1" type="ORF">N5B56_01365</name>
</gene>
<dbReference type="EMBL" id="JAODBU010000002">
    <property type="protein sequence ID" value="MCT7397734.1"/>
    <property type="molecule type" value="Genomic_DNA"/>
</dbReference>
<dbReference type="Proteomes" id="UP001431199">
    <property type="component" value="Unassembled WGS sequence"/>
</dbReference>
<reference evidence="1" key="1">
    <citation type="submission" date="2022-09" db="EMBL/GenBank/DDBJ databases">
        <title>Eubacterium sp. LFL-14 isolated from human feces.</title>
        <authorList>
            <person name="Liu F."/>
        </authorList>
    </citation>
    <scope>NUCLEOTIDE SEQUENCE</scope>
    <source>
        <strain evidence="1">LFL-14</strain>
    </source>
</reference>
<evidence type="ECO:0000313" key="1">
    <source>
        <dbReference type="EMBL" id="MCT7397734.1"/>
    </source>
</evidence>
<dbReference type="RefSeq" id="WP_260978170.1">
    <property type="nucleotide sequence ID" value="NZ_JAODBU010000002.1"/>
</dbReference>
<accession>A0ABT2LWS5</accession>
<proteinExistence type="predicted"/>
<comment type="caution">
    <text evidence="1">The sequence shown here is derived from an EMBL/GenBank/DDBJ whole genome shotgun (WGS) entry which is preliminary data.</text>
</comment>
<evidence type="ECO:0000313" key="2">
    <source>
        <dbReference type="Proteomes" id="UP001431199"/>
    </source>
</evidence>
<organism evidence="1 2">
    <name type="scientific">Eubacterium album</name>
    <dbReference type="NCBI Taxonomy" id="2978477"/>
    <lineage>
        <taxon>Bacteria</taxon>
        <taxon>Bacillati</taxon>
        <taxon>Bacillota</taxon>
        <taxon>Clostridia</taxon>
        <taxon>Eubacteriales</taxon>
        <taxon>Eubacteriaceae</taxon>
        <taxon>Eubacterium</taxon>
    </lineage>
</organism>
<keyword evidence="2" id="KW-1185">Reference proteome</keyword>
<protein>
    <submittedName>
        <fullName evidence="1">Uncharacterized protein</fullName>
    </submittedName>
</protein>
<name>A0ABT2LWS5_9FIRM</name>